<accession>A0ACA9LA07</accession>
<keyword evidence="2" id="KW-1185">Reference proteome</keyword>
<dbReference type="Proteomes" id="UP000789860">
    <property type="component" value="Unassembled WGS sequence"/>
</dbReference>
<name>A0ACA9LA07_9GLOM</name>
<gene>
    <name evidence="1" type="ORF">SCALOS_LOCUS3995</name>
</gene>
<organism evidence="1 2">
    <name type="scientific">Scutellospora calospora</name>
    <dbReference type="NCBI Taxonomy" id="85575"/>
    <lineage>
        <taxon>Eukaryota</taxon>
        <taxon>Fungi</taxon>
        <taxon>Fungi incertae sedis</taxon>
        <taxon>Mucoromycota</taxon>
        <taxon>Glomeromycotina</taxon>
        <taxon>Glomeromycetes</taxon>
        <taxon>Diversisporales</taxon>
        <taxon>Gigasporaceae</taxon>
        <taxon>Scutellospora</taxon>
    </lineage>
</organism>
<evidence type="ECO:0000313" key="1">
    <source>
        <dbReference type="EMBL" id="CAG8519127.1"/>
    </source>
</evidence>
<feature type="non-terminal residue" evidence="1">
    <location>
        <position position="1"/>
    </location>
</feature>
<reference evidence="1" key="1">
    <citation type="submission" date="2021-06" db="EMBL/GenBank/DDBJ databases">
        <authorList>
            <person name="Kallberg Y."/>
            <person name="Tangrot J."/>
            <person name="Rosling A."/>
        </authorList>
    </citation>
    <scope>NUCLEOTIDE SEQUENCE</scope>
    <source>
        <strain evidence="1">AU212A</strain>
    </source>
</reference>
<sequence>DLGLAGTLDLPGLGTSQVVGGDPVGVVGGGRGDGGRGGGILDGRGLALGAARGTLLAGLAALALLGEVGGDPDGVEEVDSTSGTSQEEEVQEETEKVRVSQLRAMLGGEVLTFGGQRCWCQAQPRSHGEAVADALLGARGDLDAIASGSQVTDDLALLLEVPEATSEEVHGDGVRLIVDEVDHSLGRRLRPQPSRYPNDRRVSQLQRRESDKNLQQQSRHRRRPAERVEPGRGIQNDLVHFGTGEADSAVASLPLERYRQLSALDQQKNQLIEVSTLPWARTGLEANAIPRDPLQSRYSTARDGVDATDLPDQEYYGERKWWTGTPGHALIQDRFQDREPFVVVLLDGEGIIFKDEYLLQGEEGGRSAAKALETGMRSYLAQNIPSVTEPRLLTKIFLNVKSFGELCARSGTISEAAAIHDFIRGFNETMSFSEIVDVGSSKNKAYDKIQGLSLYPNPVLESYSSFCLHRDVPGLPLQLPLPPGLPGLSLK</sequence>
<protein>
    <submittedName>
        <fullName evidence="1">746_t:CDS:1</fullName>
    </submittedName>
</protein>
<comment type="caution">
    <text evidence="1">The sequence shown here is derived from an EMBL/GenBank/DDBJ whole genome shotgun (WGS) entry which is preliminary data.</text>
</comment>
<dbReference type="EMBL" id="CAJVPM010004980">
    <property type="protein sequence ID" value="CAG8519127.1"/>
    <property type="molecule type" value="Genomic_DNA"/>
</dbReference>
<evidence type="ECO:0000313" key="2">
    <source>
        <dbReference type="Proteomes" id="UP000789860"/>
    </source>
</evidence>
<proteinExistence type="predicted"/>